<comment type="subcellular location">
    <subcellularLocation>
        <location evidence="1">Membrane</location>
    </subcellularLocation>
</comment>
<dbReference type="Proteomes" id="UP001208570">
    <property type="component" value="Unassembled WGS sequence"/>
</dbReference>
<dbReference type="PANTHER" id="PTHR46641">
    <property type="entry name" value="FMRFAMIDE RECEPTOR-RELATED"/>
    <property type="match status" value="1"/>
</dbReference>
<dbReference type="GO" id="GO:0004930">
    <property type="term" value="F:G protein-coupled receptor activity"/>
    <property type="evidence" value="ECO:0007669"/>
    <property type="project" value="InterPro"/>
</dbReference>
<evidence type="ECO:0000313" key="9">
    <source>
        <dbReference type="Proteomes" id="UP001208570"/>
    </source>
</evidence>
<dbReference type="InterPro" id="IPR017452">
    <property type="entry name" value="GPCR_Rhodpsn_7TM"/>
</dbReference>
<evidence type="ECO:0000259" key="7">
    <source>
        <dbReference type="PROSITE" id="PS50262"/>
    </source>
</evidence>
<evidence type="ECO:0000256" key="6">
    <source>
        <dbReference type="SAM" id="Phobius"/>
    </source>
</evidence>
<feature type="transmembrane region" description="Helical" evidence="6">
    <location>
        <begin position="61"/>
        <end position="87"/>
    </location>
</feature>
<organism evidence="8 9">
    <name type="scientific">Paralvinella palmiformis</name>
    <dbReference type="NCBI Taxonomy" id="53620"/>
    <lineage>
        <taxon>Eukaryota</taxon>
        <taxon>Metazoa</taxon>
        <taxon>Spiralia</taxon>
        <taxon>Lophotrochozoa</taxon>
        <taxon>Annelida</taxon>
        <taxon>Polychaeta</taxon>
        <taxon>Sedentaria</taxon>
        <taxon>Canalipalpata</taxon>
        <taxon>Terebellida</taxon>
        <taxon>Terebelliformia</taxon>
        <taxon>Alvinellidae</taxon>
        <taxon>Paralvinella</taxon>
    </lineage>
</organism>
<dbReference type="PANTHER" id="PTHR46641:SF2">
    <property type="entry name" value="FMRFAMIDE RECEPTOR"/>
    <property type="match status" value="1"/>
</dbReference>
<evidence type="ECO:0000256" key="2">
    <source>
        <dbReference type="ARBA" id="ARBA00022692"/>
    </source>
</evidence>
<feature type="domain" description="G-protein coupled receptors family 1 profile" evidence="7">
    <location>
        <begin position="41"/>
        <end position="332"/>
    </location>
</feature>
<comment type="caution">
    <text evidence="8">The sequence shown here is derived from an EMBL/GenBank/DDBJ whole genome shotgun (WGS) entry which is preliminary data.</text>
</comment>
<keyword evidence="9" id="KW-1185">Reference proteome</keyword>
<dbReference type="GO" id="GO:0016020">
    <property type="term" value="C:membrane"/>
    <property type="evidence" value="ECO:0007669"/>
    <property type="project" value="UniProtKB-SubCell"/>
</dbReference>
<feature type="transmembrane region" description="Helical" evidence="6">
    <location>
        <begin position="29"/>
        <end position="49"/>
    </location>
</feature>
<gene>
    <name evidence="8" type="ORF">LSH36_302g05019</name>
</gene>
<evidence type="ECO:0000256" key="5">
    <source>
        <dbReference type="SAM" id="MobiDB-lite"/>
    </source>
</evidence>
<feature type="transmembrane region" description="Helical" evidence="6">
    <location>
        <begin position="200"/>
        <end position="224"/>
    </location>
</feature>
<proteinExistence type="predicted"/>
<evidence type="ECO:0000313" key="8">
    <source>
        <dbReference type="EMBL" id="KAK2153278.1"/>
    </source>
</evidence>
<evidence type="ECO:0000256" key="3">
    <source>
        <dbReference type="ARBA" id="ARBA00022989"/>
    </source>
</evidence>
<feature type="transmembrane region" description="Helical" evidence="6">
    <location>
        <begin position="107"/>
        <end position="128"/>
    </location>
</feature>
<accession>A0AAD9N2Q0</accession>
<feature type="transmembrane region" description="Helical" evidence="6">
    <location>
        <begin position="272"/>
        <end position="297"/>
    </location>
</feature>
<dbReference type="InterPro" id="IPR000276">
    <property type="entry name" value="GPCR_Rhodpsn"/>
</dbReference>
<dbReference type="PROSITE" id="PS50262">
    <property type="entry name" value="G_PROTEIN_RECEP_F1_2"/>
    <property type="match status" value="1"/>
</dbReference>
<keyword evidence="4 6" id="KW-0472">Membrane</keyword>
<dbReference type="EMBL" id="JAODUP010000302">
    <property type="protein sequence ID" value="KAK2153278.1"/>
    <property type="molecule type" value="Genomic_DNA"/>
</dbReference>
<reference evidence="8" key="1">
    <citation type="journal article" date="2023" name="Mol. Biol. Evol.">
        <title>Third-Generation Sequencing Reveals the Adaptive Role of the Epigenome in Three Deep-Sea Polychaetes.</title>
        <authorList>
            <person name="Perez M."/>
            <person name="Aroh O."/>
            <person name="Sun Y."/>
            <person name="Lan Y."/>
            <person name="Juniper S.K."/>
            <person name="Young C.R."/>
            <person name="Angers B."/>
            <person name="Qian P.Y."/>
        </authorList>
    </citation>
    <scope>NUCLEOTIDE SEQUENCE</scope>
    <source>
        <strain evidence="8">P08H-3</strain>
    </source>
</reference>
<dbReference type="Pfam" id="PF00001">
    <property type="entry name" value="7tm_1"/>
    <property type="match status" value="1"/>
</dbReference>
<evidence type="ECO:0000256" key="1">
    <source>
        <dbReference type="ARBA" id="ARBA00004370"/>
    </source>
</evidence>
<dbReference type="Gene3D" id="1.20.1070.10">
    <property type="entry name" value="Rhodopsin 7-helix transmembrane proteins"/>
    <property type="match status" value="1"/>
</dbReference>
<name>A0AAD9N2Q0_9ANNE</name>
<keyword evidence="3 6" id="KW-1133">Transmembrane helix</keyword>
<feature type="transmembrane region" description="Helical" evidence="6">
    <location>
        <begin position="149"/>
        <end position="167"/>
    </location>
</feature>
<dbReference type="AlphaFoldDB" id="A0AAD9N2Q0"/>
<keyword evidence="2 6" id="KW-0812">Transmembrane</keyword>
<sequence>MNNSKHVVIMTSSTDHHGNPPFVYAAEAFIQPIILIFGFMTNIASLIVLRKVRMNEVFRICLVSLSALDTLACLVGFVQLVVEVTFYDGDIPQGHMDPPALASNTLYYIYLMFMCSSASMVITIAIIRNLFVLRPMKARGWFSAGRTKIICVINFVITLVLFAPVSLKVISQSCEKEVNVSVCDWMNSTNPSLHRVGSIYLHYFLSALYGPVTIIVYVICFICIRFTVGKSVKQLSIIASRGTSTSGETGVKEAPSGEIQARSRTARRITKTLLIILILDVICTLPYVIQGVGLLVAKGHGIFDESSTAGKVYDVIVEIFLNLRPSYNFWLYVYQHPEFRVRIRSITYRMCRPCYRSRTYCPCCRMDAVPQTPIRSAVNWSLSSPTHTDRGWFKRLSSRIQNGKNSVFVPTPLVVKEKIKSDDDARSQSMDSESEALCTGSHV</sequence>
<dbReference type="SUPFAM" id="SSF81321">
    <property type="entry name" value="Family A G protein-coupled receptor-like"/>
    <property type="match status" value="1"/>
</dbReference>
<feature type="region of interest" description="Disordered" evidence="5">
    <location>
        <begin position="420"/>
        <end position="443"/>
    </location>
</feature>
<protein>
    <recommendedName>
        <fullName evidence="7">G-protein coupled receptors family 1 profile domain-containing protein</fullName>
    </recommendedName>
</protein>
<evidence type="ECO:0000256" key="4">
    <source>
        <dbReference type="ARBA" id="ARBA00023136"/>
    </source>
</evidence>
<dbReference type="InterPro" id="IPR052954">
    <property type="entry name" value="GPCR-Ligand_Int"/>
</dbReference>